<gene>
    <name evidence="1" type="ORF">METZ01_LOCUS432428</name>
</gene>
<dbReference type="EMBL" id="UINC01173786">
    <property type="protein sequence ID" value="SVD79574.1"/>
    <property type="molecule type" value="Genomic_DNA"/>
</dbReference>
<sequence>MKKLTWILFFIIALMQISCQGQMKQMKNFLFFSKTVEFRHDSIEPAIAAITGLGGGNNFKVFHTEDA</sequence>
<organism evidence="1">
    <name type="scientific">marine metagenome</name>
    <dbReference type="NCBI Taxonomy" id="408172"/>
    <lineage>
        <taxon>unclassified sequences</taxon>
        <taxon>metagenomes</taxon>
        <taxon>ecological metagenomes</taxon>
    </lineage>
</organism>
<dbReference type="AlphaFoldDB" id="A0A382Y8M3"/>
<dbReference type="Gene3D" id="3.40.50.880">
    <property type="match status" value="1"/>
</dbReference>
<reference evidence="1" key="1">
    <citation type="submission" date="2018-05" db="EMBL/GenBank/DDBJ databases">
        <authorList>
            <person name="Lanie J.A."/>
            <person name="Ng W.-L."/>
            <person name="Kazmierczak K.M."/>
            <person name="Andrzejewski T.M."/>
            <person name="Davidsen T.M."/>
            <person name="Wayne K.J."/>
            <person name="Tettelin H."/>
            <person name="Glass J.I."/>
            <person name="Rusch D."/>
            <person name="Podicherti R."/>
            <person name="Tsui H.-C.T."/>
            <person name="Winkler M.E."/>
        </authorList>
    </citation>
    <scope>NUCLEOTIDE SEQUENCE</scope>
</reference>
<proteinExistence type="predicted"/>
<accession>A0A382Y8M3</accession>
<dbReference type="InterPro" id="IPR029062">
    <property type="entry name" value="Class_I_gatase-like"/>
</dbReference>
<evidence type="ECO:0000313" key="1">
    <source>
        <dbReference type="EMBL" id="SVD79574.1"/>
    </source>
</evidence>
<feature type="non-terminal residue" evidence="1">
    <location>
        <position position="67"/>
    </location>
</feature>
<protein>
    <submittedName>
        <fullName evidence="1">Uncharacterized protein</fullName>
    </submittedName>
</protein>
<name>A0A382Y8M3_9ZZZZ</name>